<comment type="caution">
    <text evidence="12">The sequence shown here is derived from an EMBL/GenBank/DDBJ whole genome shotgun (WGS) entry which is preliminary data.</text>
</comment>
<keyword evidence="13" id="KW-1185">Reference proteome</keyword>
<evidence type="ECO:0000256" key="1">
    <source>
        <dbReference type="ARBA" id="ARBA00001917"/>
    </source>
</evidence>
<dbReference type="InterPro" id="IPR013785">
    <property type="entry name" value="Aldolase_TIM"/>
</dbReference>
<keyword evidence="9" id="KW-0411">Iron-sulfur</keyword>
<dbReference type="PANTHER" id="PTHR42917:SF2">
    <property type="entry name" value="2,4-DIENOYL-COA REDUCTASE [(2E)-ENOYL-COA-PRODUCING]"/>
    <property type="match status" value="1"/>
</dbReference>
<dbReference type="GO" id="GO:0051536">
    <property type="term" value="F:iron-sulfur cluster binding"/>
    <property type="evidence" value="ECO:0007669"/>
    <property type="project" value="UniProtKB-KW"/>
</dbReference>
<evidence type="ECO:0000259" key="10">
    <source>
        <dbReference type="Pfam" id="PF00724"/>
    </source>
</evidence>
<feature type="domain" description="NADH:flavin oxidoreductase/NADH oxidase N-terminal" evidence="10">
    <location>
        <begin position="11"/>
        <end position="249"/>
    </location>
</feature>
<name>A0A3N9TLQ7_9VIBR</name>
<dbReference type="SUPFAM" id="SSF51905">
    <property type="entry name" value="FAD/NAD(P)-binding domain"/>
    <property type="match status" value="1"/>
</dbReference>
<dbReference type="GO" id="GO:0010181">
    <property type="term" value="F:FMN binding"/>
    <property type="evidence" value="ECO:0007669"/>
    <property type="project" value="InterPro"/>
</dbReference>
<dbReference type="Proteomes" id="UP000281112">
    <property type="component" value="Unassembled WGS sequence"/>
</dbReference>
<proteinExistence type="inferred from homology"/>
<dbReference type="RefSeq" id="WP_124935197.1">
    <property type="nucleotide sequence ID" value="NZ_RJVQ01000001.1"/>
</dbReference>
<feature type="domain" description="FAD/NAD(P)-binding" evidence="11">
    <location>
        <begin position="408"/>
        <end position="652"/>
    </location>
</feature>
<comment type="similarity">
    <text evidence="3">In the N-terminal section; belongs to the NADH:flavin oxidoreductase/NADH oxidase family.</text>
</comment>
<keyword evidence="6" id="KW-0479">Metal-binding</keyword>
<evidence type="ECO:0000259" key="11">
    <source>
        <dbReference type="Pfam" id="PF07992"/>
    </source>
</evidence>
<keyword evidence="8" id="KW-0408">Iron</keyword>
<dbReference type="GO" id="GO:0046872">
    <property type="term" value="F:metal ion binding"/>
    <property type="evidence" value="ECO:0007669"/>
    <property type="project" value="UniProtKB-KW"/>
</dbReference>
<dbReference type="CDD" id="cd02803">
    <property type="entry name" value="OYE_like_FMN_family"/>
    <property type="match status" value="1"/>
</dbReference>
<evidence type="ECO:0000256" key="6">
    <source>
        <dbReference type="ARBA" id="ARBA00022723"/>
    </source>
</evidence>
<dbReference type="PRINTS" id="PR00469">
    <property type="entry name" value="PNDRDTASEII"/>
</dbReference>
<dbReference type="OrthoDB" id="8523426at2"/>
<dbReference type="Gene3D" id="3.40.50.720">
    <property type="entry name" value="NAD(P)-binding Rossmann-like Domain"/>
    <property type="match status" value="1"/>
</dbReference>
<evidence type="ECO:0000256" key="8">
    <source>
        <dbReference type="ARBA" id="ARBA00023004"/>
    </source>
</evidence>
<dbReference type="InterPro" id="IPR001155">
    <property type="entry name" value="OxRdtase_FMN_N"/>
</dbReference>
<evidence type="ECO:0000256" key="4">
    <source>
        <dbReference type="ARBA" id="ARBA00022630"/>
    </source>
</evidence>
<organism evidence="12 13">
    <name type="scientific">Vibrio viridaestus</name>
    <dbReference type="NCBI Taxonomy" id="2487322"/>
    <lineage>
        <taxon>Bacteria</taxon>
        <taxon>Pseudomonadati</taxon>
        <taxon>Pseudomonadota</taxon>
        <taxon>Gammaproteobacteria</taxon>
        <taxon>Vibrionales</taxon>
        <taxon>Vibrionaceae</taxon>
        <taxon>Vibrio</taxon>
    </lineage>
</organism>
<keyword evidence="4" id="KW-0285">Flavoprotein</keyword>
<evidence type="ECO:0000313" key="13">
    <source>
        <dbReference type="Proteomes" id="UP000281112"/>
    </source>
</evidence>
<dbReference type="AlphaFoldDB" id="A0A3N9TLQ7"/>
<evidence type="ECO:0000313" key="12">
    <source>
        <dbReference type="EMBL" id="RQW64545.1"/>
    </source>
</evidence>
<feature type="domain" description="NADH:flavin oxidoreductase/NADH oxidase N-terminal" evidence="10">
    <location>
        <begin position="300"/>
        <end position="359"/>
    </location>
</feature>
<dbReference type="InterPro" id="IPR023753">
    <property type="entry name" value="FAD/NAD-binding_dom"/>
</dbReference>
<evidence type="ECO:0000256" key="2">
    <source>
        <dbReference type="ARBA" id="ARBA00001966"/>
    </source>
</evidence>
<dbReference type="Pfam" id="PF00724">
    <property type="entry name" value="Oxidored_FMN"/>
    <property type="match status" value="2"/>
</dbReference>
<dbReference type="PANTHER" id="PTHR42917">
    <property type="entry name" value="2,4-DIENOYL-COA REDUCTASE"/>
    <property type="match status" value="1"/>
</dbReference>
<comment type="cofactor">
    <cofactor evidence="1">
        <name>FMN</name>
        <dbReference type="ChEBI" id="CHEBI:58210"/>
    </cofactor>
</comment>
<reference evidence="12 13" key="1">
    <citation type="submission" date="2018-11" db="EMBL/GenBank/DDBJ databases">
        <title>Vibrio LJC006 sp. nov., isolated from seawater during the bloom of the enteromorpha.</title>
        <authorList>
            <person name="Liang J."/>
        </authorList>
    </citation>
    <scope>NUCLEOTIDE SEQUENCE [LARGE SCALE GENOMIC DNA]</scope>
    <source>
        <strain evidence="12 13">LJC006</strain>
    </source>
</reference>
<dbReference type="Gene3D" id="3.20.20.70">
    <property type="entry name" value="Aldolase class I"/>
    <property type="match status" value="1"/>
</dbReference>
<dbReference type="InterPro" id="IPR036188">
    <property type="entry name" value="FAD/NAD-bd_sf"/>
</dbReference>
<dbReference type="SUPFAM" id="SSF51395">
    <property type="entry name" value="FMN-linked oxidoreductases"/>
    <property type="match status" value="1"/>
</dbReference>
<dbReference type="Gene3D" id="3.50.50.60">
    <property type="entry name" value="FAD/NAD(P)-binding domain"/>
    <property type="match status" value="1"/>
</dbReference>
<comment type="cofactor">
    <cofactor evidence="2">
        <name>[4Fe-4S] cluster</name>
        <dbReference type="ChEBI" id="CHEBI:49883"/>
    </cofactor>
</comment>
<protein>
    <submittedName>
        <fullName evidence="12">FAD-dependent oxidoreductase</fullName>
    </submittedName>
</protein>
<sequence>MKFQHLVKSGKIGNLVLKNRMIMPAMETWLASVDGTITDAVVNHYSRRAEGGVGLIITEMVNPTPGCVCFPGELDLSKDAFMPGFSRLATAIHAGGAKAALQLCHGGVFARNLTSNLPAFTPSGVGTFSLEGAELKVMTKEDIEQVVDDYGRTALRAKVCGFDAVEIHAGHGYLPVEFLSGYYNRRTDEYGGSVYNRTRFCLEIIDAIQKYCGKDFPIIFKLSTEDFTPNGITLDQAVEISKYVEEAGVAAIVATGGTLESRLHDYMDVMNEGKDADGLGLSRGVSTATWIPPTYSPRAIYAENAAELKRHLNIPVVTIGAIRPEKAEEMIAAGEADFAAIGRQILADPDYPTKVKENRIEDLRQCLRCGECLGGGMKWNSLVCAVNPEVGRTYKPFMTISKAEKPKKIAVIGSGPAGMQAAINASQKGHSVVLFEKDNRLGGLMYYVGIPDFKEDYRRFTQYLINEVRKSNVDIRMNTEFTPHTADTENFDKFIVATGSEHFIPNIEGTRDYNILNPLEILDGKIPDGNEFIICGAGLVGCEVAMHLSEMGKKITMIDIVPNSSPAHLYGVDWVINSKLAEDHVQVKLSNKILKMTDKSVICKTRKENEPHNPKDVLTPYDLSKEFDGDTVEYEADGVICALGMRSVNNLITTMEECGYDYEVIGDAYKPRKILTAVHEGYHAGRRA</sequence>
<accession>A0A3N9TLQ7</accession>
<evidence type="ECO:0000256" key="5">
    <source>
        <dbReference type="ARBA" id="ARBA00022643"/>
    </source>
</evidence>
<evidence type="ECO:0000256" key="9">
    <source>
        <dbReference type="ARBA" id="ARBA00023014"/>
    </source>
</evidence>
<evidence type="ECO:0000256" key="3">
    <source>
        <dbReference type="ARBA" id="ARBA00011048"/>
    </source>
</evidence>
<dbReference type="Pfam" id="PF07992">
    <property type="entry name" value="Pyr_redox_2"/>
    <property type="match status" value="1"/>
</dbReference>
<dbReference type="GO" id="GO:0016491">
    <property type="term" value="F:oxidoreductase activity"/>
    <property type="evidence" value="ECO:0007669"/>
    <property type="project" value="UniProtKB-KW"/>
</dbReference>
<dbReference type="InterPro" id="IPR051793">
    <property type="entry name" value="NADH:flavin_oxidoreductase"/>
</dbReference>
<evidence type="ECO:0000256" key="7">
    <source>
        <dbReference type="ARBA" id="ARBA00023002"/>
    </source>
</evidence>
<dbReference type="PRINTS" id="PR00368">
    <property type="entry name" value="FADPNR"/>
</dbReference>
<keyword evidence="5" id="KW-0288">FMN</keyword>
<dbReference type="EMBL" id="RJVQ01000001">
    <property type="protein sequence ID" value="RQW64545.1"/>
    <property type="molecule type" value="Genomic_DNA"/>
</dbReference>
<keyword evidence="7" id="KW-0560">Oxidoreductase</keyword>
<gene>
    <name evidence="12" type="ORF">EES38_00400</name>
</gene>